<dbReference type="PANTHER" id="PTHR46309:SF1">
    <property type="entry name" value="PHD FINGER PROTEIN 12"/>
    <property type="match status" value="1"/>
</dbReference>
<dbReference type="PROSITE" id="PS50016">
    <property type="entry name" value="ZF_PHD_2"/>
    <property type="match status" value="1"/>
</dbReference>
<dbReference type="Pfam" id="PF00628">
    <property type="entry name" value="PHD"/>
    <property type="match status" value="2"/>
</dbReference>
<keyword evidence="3" id="KW-0862">Zinc</keyword>
<proteinExistence type="predicted"/>
<evidence type="ECO:0000259" key="6">
    <source>
        <dbReference type="PROSITE" id="PS50006"/>
    </source>
</evidence>
<dbReference type="InterPro" id="IPR000253">
    <property type="entry name" value="FHA_dom"/>
</dbReference>
<dbReference type="InterPro" id="IPR019787">
    <property type="entry name" value="Znf_PHD-finger"/>
</dbReference>
<feature type="compositionally biased region" description="Basic residues" evidence="5">
    <location>
        <begin position="224"/>
        <end position="236"/>
    </location>
</feature>
<dbReference type="SMART" id="SM00249">
    <property type="entry name" value="PHD"/>
    <property type="match status" value="2"/>
</dbReference>
<evidence type="ECO:0000256" key="3">
    <source>
        <dbReference type="ARBA" id="ARBA00022833"/>
    </source>
</evidence>
<dbReference type="Proteomes" id="UP001219518">
    <property type="component" value="Unassembled WGS sequence"/>
</dbReference>
<dbReference type="CDD" id="cd15533">
    <property type="entry name" value="PHD1_PHF12"/>
    <property type="match status" value="1"/>
</dbReference>
<dbReference type="PROSITE" id="PS00479">
    <property type="entry name" value="ZF_DAG_PE_1"/>
    <property type="match status" value="1"/>
</dbReference>
<keyword evidence="2 4" id="KW-0863">Zinc-finger</keyword>
<evidence type="ECO:0000256" key="4">
    <source>
        <dbReference type="PROSITE-ProRule" id="PRU00146"/>
    </source>
</evidence>
<dbReference type="InterPro" id="IPR011011">
    <property type="entry name" value="Znf_FYVE_PHD"/>
</dbReference>
<dbReference type="CDD" id="cd15534">
    <property type="entry name" value="PHD2_PHF12_Rco1"/>
    <property type="match status" value="1"/>
</dbReference>
<feature type="region of interest" description="Disordered" evidence="5">
    <location>
        <begin position="22"/>
        <end position="47"/>
    </location>
</feature>
<comment type="caution">
    <text evidence="8">The sequence shown here is derived from an EMBL/GenBank/DDBJ whole genome shotgun (WGS) entry which is preliminary data.</text>
</comment>
<dbReference type="PANTHER" id="PTHR46309">
    <property type="entry name" value="PHD FINGER PROTEIN 12"/>
    <property type="match status" value="1"/>
</dbReference>
<feature type="region of interest" description="Disordered" evidence="5">
    <location>
        <begin position="442"/>
        <end position="476"/>
    </location>
</feature>
<dbReference type="InterPro" id="IPR001965">
    <property type="entry name" value="Znf_PHD"/>
</dbReference>
<protein>
    <submittedName>
        <fullName evidence="8">PHD finger protein 12</fullName>
    </submittedName>
</protein>
<dbReference type="FunFam" id="3.30.40.10:FF:000154">
    <property type="entry name" value="PHD finger protein 12"/>
    <property type="match status" value="1"/>
</dbReference>
<feature type="region of interest" description="Disordered" evidence="5">
    <location>
        <begin position="215"/>
        <end position="238"/>
    </location>
</feature>
<feature type="compositionally biased region" description="Basic and acidic residues" evidence="5">
    <location>
        <begin position="29"/>
        <end position="41"/>
    </location>
</feature>
<dbReference type="Pfam" id="PF16737">
    <property type="entry name" value="PHF12_MRG_bd"/>
    <property type="match status" value="1"/>
</dbReference>
<reference evidence="8" key="2">
    <citation type="journal article" date="2023" name="BMC Genomics">
        <title>Pest status, molecular evolution, and epigenetic factors derived from the genome assembly of Frankliniella fusca, a thysanopteran phytovirus vector.</title>
        <authorList>
            <person name="Catto M.A."/>
            <person name="Labadie P.E."/>
            <person name="Jacobson A.L."/>
            <person name="Kennedy G.G."/>
            <person name="Srinivasan R."/>
            <person name="Hunt B.G."/>
        </authorList>
    </citation>
    <scope>NUCLEOTIDE SEQUENCE</scope>
    <source>
        <strain evidence="8">PL_HMW_Pooled</strain>
    </source>
</reference>
<feature type="domain" description="PHD-type" evidence="7">
    <location>
        <begin position="55"/>
        <end position="104"/>
    </location>
</feature>
<feature type="compositionally biased region" description="Basic and acidic residues" evidence="5">
    <location>
        <begin position="1010"/>
        <end position="1019"/>
    </location>
</feature>
<name>A0AAE1H2U2_9NEOP</name>
<organism evidence="8 9">
    <name type="scientific">Frankliniella fusca</name>
    <dbReference type="NCBI Taxonomy" id="407009"/>
    <lineage>
        <taxon>Eukaryota</taxon>
        <taxon>Metazoa</taxon>
        <taxon>Ecdysozoa</taxon>
        <taxon>Arthropoda</taxon>
        <taxon>Hexapoda</taxon>
        <taxon>Insecta</taxon>
        <taxon>Pterygota</taxon>
        <taxon>Neoptera</taxon>
        <taxon>Paraneoptera</taxon>
        <taxon>Thysanoptera</taxon>
        <taxon>Terebrantia</taxon>
        <taxon>Thripoidea</taxon>
        <taxon>Thripidae</taxon>
        <taxon>Frankliniella</taxon>
    </lineage>
</organism>
<evidence type="ECO:0000256" key="2">
    <source>
        <dbReference type="ARBA" id="ARBA00022771"/>
    </source>
</evidence>
<feature type="compositionally biased region" description="Acidic residues" evidence="5">
    <location>
        <begin position="934"/>
        <end position="977"/>
    </location>
</feature>
<dbReference type="Gene3D" id="6.10.20.60">
    <property type="entry name" value="PHD finger protein 12"/>
    <property type="match status" value="1"/>
</dbReference>
<feature type="compositionally biased region" description="Low complexity" evidence="5">
    <location>
        <begin position="138"/>
        <end position="149"/>
    </location>
</feature>
<feature type="region of interest" description="Disordered" evidence="5">
    <location>
        <begin position="117"/>
        <end position="182"/>
    </location>
</feature>
<dbReference type="SUPFAM" id="SSF57903">
    <property type="entry name" value="FYVE/PHD zinc finger"/>
    <property type="match status" value="2"/>
</dbReference>
<evidence type="ECO:0000313" key="9">
    <source>
        <dbReference type="Proteomes" id="UP001219518"/>
    </source>
</evidence>
<feature type="region of interest" description="Disordered" evidence="5">
    <location>
        <begin position="733"/>
        <end position="770"/>
    </location>
</feature>
<dbReference type="AlphaFoldDB" id="A0AAE1H2U2"/>
<feature type="region of interest" description="Disordered" evidence="5">
    <location>
        <begin position="867"/>
        <end position="1019"/>
    </location>
</feature>
<dbReference type="PROSITE" id="PS50006">
    <property type="entry name" value="FHA_DOMAIN"/>
    <property type="match status" value="1"/>
</dbReference>
<accession>A0AAE1H2U2</accession>
<keyword evidence="1" id="KW-0479">Metal-binding</keyword>
<dbReference type="InterPro" id="IPR013083">
    <property type="entry name" value="Znf_RING/FYVE/PHD"/>
</dbReference>
<gene>
    <name evidence="8" type="ORF">KUF71_022966</name>
</gene>
<keyword evidence="9" id="KW-1185">Reference proteome</keyword>
<dbReference type="GO" id="GO:0003714">
    <property type="term" value="F:transcription corepressor activity"/>
    <property type="evidence" value="ECO:0007669"/>
    <property type="project" value="InterPro"/>
</dbReference>
<dbReference type="InterPro" id="IPR008984">
    <property type="entry name" value="SMAD_FHA_dom_sf"/>
</dbReference>
<evidence type="ECO:0000259" key="7">
    <source>
        <dbReference type="PROSITE" id="PS50016"/>
    </source>
</evidence>
<evidence type="ECO:0000256" key="5">
    <source>
        <dbReference type="SAM" id="MobiDB-lite"/>
    </source>
</evidence>
<sequence length="1019" mass="112776">MTSMDYDLDSSGGLMPKIQALIAPPESDETSKPNKRKEGLDLHPYYKRPGKGHNRDCCDACNEGGNLICCDKCPASFHLACHDPPLEDEDIPLGQWLCHKCRMTAGLPPLREVLKKAREKANPESADGPFKEEPANDTSTRSRSRTSSSASLESNKSRGRGRAAVAVTQSSGPVTTATVAAGPDSQSALETLIAAASSMNPTQFDLPREMVLPINFPGTDRAPTRGKKASASKRSRTHELDNGLVPLPAKTCFECRKSCKRAPLLACDYCPLLFHLDCLDPPLTSLPCGRWMCPNHVEQAIDEKLLTSLSVTQRVALWDKYTGPIDHDAVKTEFLQKTRRLNPPFRFKVKLAPRNRAKVPNSVKEMYKNRQPLIPTLREVLRDNEVGSRWMDNNSNSENNPNISDLKKNFVKLEGPTEIEQEEWLSGIVALQTSIACHLGSKRRKKSLNSEMVESQDSVKAEMSDSKSCGNDTQQENHHLSFDDVLKKPDLNPISNGMLDYRDSCSDIKDVQVLNHNRTIGFNGTVQTVVSNATKIQNGNADNPLGIHGNSNNNQTYLRDEEKKQLKKMMTDQTQDQDNFIEESLDSIAPGTDIDKLDSRLIRLLAFQRLQQLTQTDRSLPNNSFSSKVQPSVPQRRSTFWPSAESGLKPRALLTPLSGSQPPMPIYYRVMEIGTGGDMDICLSYYGHCNYVTAKHAVIICDEVNRHYELMNYSEHGTTVDNVLYSCDFSEKTPAKEQPLSPTATVQHHGRRSGGNSAVSSASGAYTETTDTEVEVPPLIQKIRAVVDKRRGVIREEDCLPEPCKMPADIGKEDFKCICRSSSSSMIGGSGAGWEGTALLNHGSFIKFGCIQFTFSVLNFVSPPAQDVAGQENSYNSVEADDKGSIPHRILKRERDSTSSSTLTVSPSPPPDRAALAAKHALSSRDSRNQVQGYDDDDDDDDDDDEDEEEDDEDEDEVVKEELNEESDKEEMGEDMETEKNGNNEEVNMQESPTKPDNSEISQSNCVPKLSDHQEASAT</sequence>
<dbReference type="InterPro" id="IPR031966">
    <property type="entry name" value="PHF12_MRG-bd"/>
</dbReference>
<dbReference type="InterPro" id="IPR019786">
    <property type="entry name" value="Zinc_finger_PHD-type_CS"/>
</dbReference>
<feature type="domain" description="FHA" evidence="6">
    <location>
        <begin position="671"/>
        <end position="725"/>
    </location>
</feature>
<reference evidence="8" key="1">
    <citation type="submission" date="2021-07" db="EMBL/GenBank/DDBJ databases">
        <authorList>
            <person name="Catto M.A."/>
            <person name="Jacobson A."/>
            <person name="Kennedy G."/>
            <person name="Labadie P."/>
            <person name="Hunt B.G."/>
            <person name="Srinivasan R."/>
        </authorList>
    </citation>
    <scope>NUCLEOTIDE SEQUENCE</scope>
    <source>
        <strain evidence="8">PL_HMW_Pooled</strain>
        <tissue evidence="8">Head</tissue>
    </source>
</reference>
<dbReference type="InterPro" id="IPR038098">
    <property type="entry name" value="PHF12_MRG-bd_sf"/>
</dbReference>
<feature type="compositionally biased region" description="Polar residues" evidence="5">
    <location>
        <begin position="984"/>
        <end position="1006"/>
    </location>
</feature>
<dbReference type="GO" id="GO:0000122">
    <property type="term" value="P:negative regulation of transcription by RNA polymerase II"/>
    <property type="evidence" value="ECO:0007669"/>
    <property type="project" value="TreeGrafter"/>
</dbReference>
<dbReference type="GO" id="GO:0070822">
    <property type="term" value="C:Sin3-type complex"/>
    <property type="evidence" value="ECO:0007669"/>
    <property type="project" value="TreeGrafter"/>
</dbReference>
<dbReference type="InterPro" id="IPR002219">
    <property type="entry name" value="PKC_DAG/PE"/>
</dbReference>
<feature type="compositionally biased region" description="Polar residues" evidence="5">
    <location>
        <begin position="167"/>
        <end position="182"/>
    </location>
</feature>
<dbReference type="Gene3D" id="3.30.40.10">
    <property type="entry name" value="Zinc/RING finger domain, C3HC4 (zinc finger)"/>
    <property type="match status" value="2"/>
</dbReference>
<evidence type="ECO:0000313" key="8">
    <source>
        <dbReference type="EMBL" id="KAK3913509.1"/>
    </source>
</evidence>
<dbReference type="PROSITE" id="PS01359">
    <property type="entry name" value="ZF_PHD_1"/>
    <property type="match status" value="1"/>
</dbReference>
<dbReference type="InterPro" id="IPR042163">
    <property type="entry name" value="PHF12"/>
</dbReference>
<evidence type="ECO:0000256" key="1">
    <source>
        <dbReference type="ARBA" id="ARBA00022723"/>
    </source>
</evidence>
<dbReference type="EMBL" id="JAHWGI010000325">
    <property type="protein sequence ID" value="KAK3913509.1"/>
    <property type="molecule type" value="Genomic_DNA"/>
</dbReference>
<feature type="compositionally biased region" description="Low complexity" evidence="5">
    <location>
        <begin position="754"/>
        <end position="769"/>
    </location>
</feature>
<dbReference type="GO" id="GO:0008270">
    <property type="term" value="F:zinc ion binding"/>
    <property type="evidence" value="ECO:0007669"/>
    <property type="project" value="UniProtKB-KW"/>
</dbReference>
<dbReference type="SUPFAM" id="SSF49879">
    <property type="entry name" value="SMAD/FHA domain"/>
    <property type="match status" value="1"/>
</dbReference>